<evidence type="ECO:0000256" key="5">
    <source>
        <dbReference type="ARBA" id="ARBA00023033"/>
    </source>
</evidence>
<dbReference type="PANTHER" id="PTHR47947:SF3">
    <property type="entry name" value="CYTOCHROME P450 81D1-LIKE"/>
    <property type="match status" value="1"/>
</dbReference>
<keyword evidence="6" id="KW-0812">Transmembrane</keyword>
<dbReference type="Gramene" id="KMS99668">
    <property type="protein sequence ID" value="KMS99668"/>
    <property type="gene ID" value="BVRB_1g021740"/>
</dbReference>
<dbReference type="GO" id="GO:0016705">
    <property type="term" value="F:oxidoreductase activity, acting on paired donors, with incorporation or reduction of molecular oxygen"/>
    <property type="evidence" value="ECO:0007669"/>
    <property type="project" value="InterPro"/>
</dbReference>
<accession>A0A0J8BI63</accession>
<keyword evidence="4" id="KW-0408">Iron</keyword>
<evidence type="ECO:0000256" key="6">
    <source>
        <dbReference type="SAM" id="Phobius"/>
    </source>
</evidence>
<dbReference type="SUPFAM" id="SSF48264">
    <property type="entry name" value="Cytochrome P450"/>
    <property type="match status" value="1"/>
</dbReference>
<dbReference type="OrthoDB" id="1055148at2759"/>
<evidence type="ECO:0008006" key="9">
    <source>
        <dbReference type="Google" id="ProtNLM"/>
    </source>
</evidence>
<protein>
    <recommendedName>
        <fullName evidence="9">Cytochrome P450</fullName>
    </recommendedName>
</protein>
<keyword evidence="1" id="KW-0349">Heme</keyword>
<dbReference type="InterPro" id="IPR002401">
    <property type="entry name" value="Cyt_P450_E_grp-I"/>
</dbReference>
<dbReference type="PRINTS" id="PR00463">
    <property type="entry name" value="EP450I"/>
</dbReference>
<dbReference type="AlphaFoldDB" id="A0A0J8BI63"/>
<sequence length="361" mass="41117">MDLNLLFYALIFLVSYIITQKLLHKLRKLPPTPFPTLPILGHLHLLKSSTQIHRTLAKVSDRYGPVVQLWLGYRRTLLVSSASAAEDCLHHNDVIFANRPRLLGGKILAYDYTTLLWAPYGSLWRNHRRIAATEILSPHRLHLLADIRADEVRSLLKNINDQAALGNDSKVEIKTALVELTYNIMMRMIAGKRMDSEEGKRFKLLLKELLSLGGAFNPGDFFPFFKYLGLNKAAEKKITAIFVKLDGFFQELVDEQRRIMEKEGDSDGNNMKSKNLIQVLLGLQKTDPTYSTNDIIKGLIQNMAKRVVGLALGSLIQCFEWEGGEEEIDMEEQVSVSMWKANPLQAKFKPRKQMIKLLSQI</sequence>
<name>A0A0J8BI63_BETVV</name>
<gene>
    <name evidence="7" type="ORF">BVRB_1g021740</name>
</gene>
<evidence type="ECO:0000313" key="7">
    <source>
        <dbReference type="EMBL" id="KMS99668.1"/>
    </source>
</evidence>
<dbReference type="InterPro" id="IPR001128">
    <property type="entry name" value="Cyt_P450"/>
</dbReference>
<dbReference type="GO" id="GO:0005506">
    <property type="term" value="F:iron ion binding"/>
    <property type="evidence" value="ECO:0007669"/>
    <property type="project" value="InterPro"/>
</dbReference>
<organism evidence="7 8">
    <name type="scientific">Beta vulgaris subsp. vulgaris</name>
    <name type="common">Beet</name>
    <dbReference type="NCBI Taxonomy" id="3555"/>
    <lineage>
        <taxon>Eukaryota</taxon>
        <taxon>Viridiplantae</taxon>
        <taxon>Streptophyta</taxon>
        <taxon>Embryophyta</taxon>
        <taxon>Tracheophyta</taxon>
        <taxon>Spermatophyta</taxon>
        <taxon>Magnoliopsida</taxon>
        <taxon>eudicotyledons</taxon>
        <taxon>Gunneridae</taxon>
        <taxon>Pentapetalae</taxon>
        <taxon>Caryophyllales</taxon>
        <taxon>Chenopodiaceae</taxon>
        <taxon>Betoideae</taxon>
        <taxon>Beta</taxon>
    </lineage>
</organism>
<keyword evidence="2" id="KW-0479">Metal-binding</keyword>
<keyword evidence="6" id="KW-0472">Membrane</keyword>
<evidence type="ECO:0000256" key="2">
    <source>
        <dbReference type="ARBA" id="ARBA00022723"/>
    </source>
</evidence>
<evidence type="ECO:0000313" key="8">
    <source>
        <dbReference type="Proteomes" id="UP000035740"/>
    </source>
</evidence>
<evidence type="ECO:0000256" key="4">
    <source>
        <dbReference type="ARBA" id="ARBA00023004"/>
    </source>
</evidence>
<keyword evidence="3" id="KW-0560">Oxidoreductase</keyword>
<dbReference type="PANTHER" id="PTHR47947">
    <property type="entry name" value="CYTOCHROME P450 82C3-RELATED"/>
    <property type="match status" value="1"/>
</dbReference>
<feature type="transmembrane region" description="Helical" evidence="6">
    <location>
        <begin position="6"/>
        <end position="23"/>
    </location>
</feature>
<dbReference type="GO" id="GO:0020037">
    <property type="term" value="F:heme binding"/>
    <property type="evidence" value="ECO:0007669"/>
    <property type="project" value="InterPro"/>
</dbReference>
<evidence type="ECO:0000256" key="3">
    <source>
        <dbReference type="ARBA" id="ARBA00023002"/>
    </source>
</evidence>
<proteinExistence type="predicted"/>
<dbReference type="InterPro" id="IPR036396">
    <property type="entry name" value="Cyt_P450_sf"/>
</dbReference>
<dbReference type="eggNOG" id="KOG0156">
    <property type="taxonomic scope" value="Eukaryota"/>
</dbReference>
<dbReference type="Pfam" id="PF00067">
    <property type="entry name" value="p450"/>
    <property type="match status" value="1"/>
</dbReference>
<keyword evidence="5" id="KW-0503">Monooxygenase</keyword>
<keyword evidence="8" id="KW-1185">Reference proteome</keyword>
<dbReference type="GO" id="GO:0004497">
    <property type="term" value="F:monooxygenase activity"/>
    <property type="evidence" value="ECO:0007669"/>
    <property type="project" value="UniProtKB-KW"/>
</dbReference>
<evidence type="ECO:0000256" key="1">
    <source>
        <dbReference type="ARBA" id="ARBA00022617"/>
    </source>
</evidence>
<reference evidence="7 8" key="1">
    <citation type="journal article" date="2014" name="Nature">
        <title>The genome of the recently domesticated crop plant sugar beet (Beta vulgaris).</title>
        <authorList>
            <person name="Dohm J.C."/>
            <person name="Minoche A.E."/>
            <person name="Holtgrawe D."/>
            <person name="Capella-Gutierrez S."/>
            <person name="Zakrzewski F."/>
            <person name="Tafer H."/>
            <person name="Rupp O."/>
            <person name="Sorensen T.R."/>
            <person name="Stracke R."/>
            <person name="Reinhardt R."/>
            <person name="Goesmann A."/>
            <person name="Kraft T."/>
            <person name="Schulz B."/>
            <person name="Stadler P.F."/>
            <person name="Schmidt T."/>
            <person name="Gabaldon T."/>
            <person name="Lehrach H."/>
            <person name="Weisshaar B."/>
            <person name="Himmelbauer H."/>
        </authorList>
    </citation>
    <scope>NUCLEOTIDE SEQUENCE [LARGE SCALE GENOMIC DNA]</scope>
    <source>
        <tissue evidence="7">Taproot</tissue>
    </source>
</reference>
<dbReference type="EMBL" id="KQ090208">
    <property type="protein sequence ID" value="KMS99668.1"/>
    <property type="molecule type" value="Genomic_DNA"/>
</dbReference>
<dbReference type="OMA" id="SKTHRYN"/>
<keyword evidence="6" id="KW-1133">Transmembrane helix</keyword>
<dbReference type="Proteomes" id="UP000035740">
    <property type="component" value="Unassembled WGS sequence"/>
</dbReference>
<dbReference type="Gene3D" id="1.10.630.10">
    <property type="entry name" value="Cytochrome P450"/>
    <property type="match status" value="1"/>
</dbReference>
<dbReference type="InterPro" id="IPR050651">
    <property type="entry name" value="Plant_Cytochrome_P450_Monoox"/>
</dbReference>